<proteinExistence type="predicted"/>
<reference evidence="2 3" key="1">
    <citation type="journal article" date="2020" name="G3 (Bethesda)">
        <title>Improved Reference Genome for Cyclotella cryptica CCMP332, a Model for Cell Wall Morphogenesis, Salinity Adaptation, and Lipid Production in Diatoms (Bacillariophyta).</title>
        <authorList>
            <person name="Roberts W.R."/>
            <person name="Downey K.M."/>
            <person name="Ruck E.C."/>
            <person name="Traller J.C."/>
            <person name="Alverson A.J."/>
        </authorList>
    </citation>
    <scope>NUCLEOTIDE SEQUENCE [LARGE SCALE GENOMIC DNA]</scope>
    <source>
        <strain evidence="2 3">CCMP332</strain>
    </source>
</reference>
<dbReference type="AlphaFoldDB" id="A0ABD3PV96"/>
<comment type="caution">
    <text evidence="2">The sequence shown here is derived from an EMBL/GenBank/DDBJ whole genome shotgun (WGS) entry which is preliminary data.</text>
</comment>
<evidence type="ECO:0000256" key="1">
    <source>
        <dbReference type="SAM" id="MobiDB-lite"/>
    </source>
</evidence>
<name>A0ABD3PV96_9STRA</name>
<protein>
    <submittedName>
        <fullName evidence="2">Uncharacterized protein</fullName>
    </submittedName>
</protein>
<dbReference type="EMBL" id="JABMIG020000109">
    <property type="protein sequence ID" value="KAL3791808.1"/>
    <property type="molecule type" value="Genomic_DNA"/>
</dbReference>
<organism evidence="2 3">
    <name type="scientific">Cyclotella cryptica</name>
    <dbReference type="NCBI Taxonomy" id="29204"/>
    <lineage>
        <taxon>Eukaryota</taxon>
        <taxon>Sar</taxon>
        <taxon>Stramenopiles</taxon>
        <taxon>Ochrophyta</taxon>
        <taxon>Bacillariophyta</taxon>
        <taxon>Coscinodiscophyceae</taxon>
        <taxon>Thalassiosirophycidae</taxon>
        <taxon>Stephanodiscales</taxon>
        <taxon>Stephanodiscaceae</taxon>
        <taxon>Cyclotella</taxon>
    </lineage>
</organism>
<dbReference type="Proteomes" id="UP001516023">
    <property type="component" value="Unassembled WGS sequence"/>
</dbReference>
<sequence>MKKEHHARRTGHHYHGAGRDLVVEIEGEVDSESEIQENEVIEATVNN</sequence>
<accession>A0ABD3PV96</accession>
<evidence type="ECO:0000313" key="3">
    <source>
        <dbReference type="Proteomes" id="UP001516023"/>
    </source>
</evidence>
<gene>
    <name evidence="2" type="ORF">HJC23_002439</name>
</gene>
<feature type="region of interest" description="Disordered" evidence="1">
    <location>
        <begin position="1"/>
        <end position="20"/>
    </location>
</feature>
<feature type="compositionally biased region" description="Basic residues" evidence="1">
    <location>
        <begin position="1"/>
        <end position="16"/>
    </location>
</feature>
<keyword evidence="3" id="KW-1185">Reference proteome</keyword>
<evidence type="ECO:0000313" key="2">
    <source>
        <dbReference type="EMBL" id="KAL3791808.1"/>
    </source>
</evidence>